<dbReference type="InterPro" id="IPR050171">
    <property type="entry name" value="MFS_Transporters"/>
</dbReference>
<evidence type="ECO:0000256" key="5">
    <source>
        <dbReference type="ARBA" id="ARBA00022989"/>
    </source>
</evidence>
<evidence type="ECO:0000256" key="6">
    <source>
        <dbReference type="ARBA" id="ARBA00023136"/>
    </source>
</evidence>
<evidence type="ECO:0000313" key="10">
    <source>
        <dbReference type="Proteomes" id="UP000318416"/>
    </source>
</evidence>
<dbReference type="InterPro" id="IPR011701">
    <property type="entry name" value="MFS"/>
</dbReference>
<keyword evidence="6 7" id="KW-0472">Membrane</keyword>
<organism evidence="9 10">
    <name type="scientific">Kitasatospora atroaurantiaca</name>
    <dbReference type="NCBI Taxonomy" id="285545"/>
    <lineage>
        <taxon>Bacteria</taxon>
        <taxon>Bacillati</taxon>
        <taxon>Actinomycetota</taxon>
        <taxon>Actinomycetes</taxon>
        <taxon>Kitasatosporales</taxon>
        <taxon>Streptomycetaceae</taxon>
        <taxon>Kitasatospora</taxon>
    </lineage>
</organism>
<dbReference type="InterPro" id="IPR020846">
    <property type="entry name" value="MFS_dom"/>
</dbReference>
<dbReference type="EMBL" id="VIVR01000001">
    <property type="protein sequence ID" value="TWE15538.1"/>
    <property type="molecule type" value="Genomic_DNA"/>
</dbReference>
<evidence type="ECO:0000256" key="1">
    <source>
        <dbReference type="ARBA" id="ARBA00004651"/>
    </source>
</evidence>
<dbReference type="SUPFAM" id="SSF103473">
    <property type="entry name" value="MFS general substrate transporter"/>
    <property type="match status" value="1"/>
</dbReference>
<feature type="transmembrane region" description="Helical" evidence="7">
    <location>
        <begin position="59"/>
        <end position="78"/>
    </location>
</feature>
<feature type="domain" description="Major facilitator superfamily (MFS) profile" evidence="8">
    <location>
        <begin position="22"/>
        <end position="408"/>
    </location>
</feature>
<evidence type="ECO:0000313" key="9">
    <source>
        <dbReference type="EMBL" id="TWE15538.1"/>
    </source>
</evidence>
<comment type="caution">
    <text evidence="9">The sequence shown here is derived from an EMBL/GenBank/DDBJ whole genome shotgun (WGS) entry which is preliminary data.</text>
</comment>
<feature type="transmembrane region" description="Helical" evidence="7">
    <location>
        <begin position="226"/>
        <end position="251"/>
    </location>
</feature>
<dbReference type="Pfam" id="PF07690">
    <property type="entry name" value="MFS_1"/>
    <property type="match status" value="1"/>
</dbReference>
<evidence type="ECO:0000256" key="2">
    <source>
        <dbReference type="ARBA" id="ARBA00022448"/>
    </source>
</evidence>
<evidence type="ECO:0000256" key="4">
    <source>
        <dbReference type="ARBA" id="ARBA00022692"/>
    </source>
</evidence>
<keyword evidence="10" id="KW-1185">Reference proteome</keyword>
<evidence type="ECO:0000256" key="7">
    <source>
        <dbReference type="SAM" id="Phobius"/>
    </source>
</evidence>
<reference evidence="9 10" key="1">
    <citation type="submission" date="2019-06" db="EMBL/GenBank/DDBJ databases">
        <title>Sequencing the genomes of 1000 actinobacteria strains.</title>
        <authorList>
            <person name="Klenk H.-P."/>
        </authorList>
    </citation>
    <scope>NUCLEOTIDE SEQUENCE [LARGE SCALE GENOMIC DNA]</scope>
    <source>
        <strain evidence="9 10">DSM 41649</strain>
    </source>
</reference>
<feature type="transmembrane region" description="Helical" evidence="7">
    <location>
        <begin position="357"/>
        <end position="379"/>
    </location>
</feature>
<keyword evidence="3" id="KW-1003">Cell membrane</keyword>
<feature type="transmembrane region" description="Helical" evidence="7">
    <location>
        <begin position="177"/>
        <end position="205"/>
    </location>
</feature>
<dbReference type="PANTHER" id="PTHR23517:SF2">
    <property type="entry name" value="MULTIDRUG RESISTANCE PROTEIN MDTH"/>
    <property type="match status" value="1"/>
</dbReference>
<dbReference type="PANTHER" id="PTHR23517">
    <property type="entry name" value="RESISTANCE PROTEIN MDTM, PUTATIVE-RELATED-RELATED"/>
    <property type="match status" value="1"/>
</dbReference>
<feature type="transmembrane region" description="Helical" evidence="7">
    <location>
        <begin position="25"/>
        <end position="47"/>
    </location>
</feature>
<feature type="transmembrane region" description="Helical" evidence="7">
    <location>
        <begin position="98"/>
        <end position="122"/>
    </location>
</feature>
<dbReference type="Proteomes" id="UP000318416">
    <property type="component" value="Unassembled WGS sequence"/>
</dbReference>
<name>A0A561EIV0_9ACTN</name>
<keyword evidence="4 7" id="KW-0812">Transmembrane</keyword>
<evidence type="ECO:0000259" key="8">
    <source>
        <dbReference type="PROSITE" id="PS50850"/>
    </source>
</evidence>
<keyword evidence="5 7" id="KW-1133">Transmembrane helix</keyword>
<accession>A0A561EIV0</accession>
<dbReference type="RefSeq" id="WP_246193106.1">
    <property type="nucleotide sequence ID" value="NZ_BAAABR010000028.1"/>
</dbReference>
<proteinExistence type="predicted"/>
<feature type="transmembrane region" description="Helical" evidence="7">
    <location>
        <begin position="385"/>
        <end position="405"/>
    </location>
</feature>
<feature type="transmembrane region" description="Helical" evidence="7">
    <location>
        <begin position="257"/>
        <end position="281"/>
    </location>
</feature>
<protein>
    <submittedName>
        <fullName evidence="9">Putative MFS family arabinose efflux permease</fullName>
    </submittedName>
</protein>
<dbReference type="GO" id="GO:0005886">
    <property type="term" value="C:plasma membrane"/>
    <property type="evidence" value="ECO:0007669"/>
    <property type="project" value="UniProtKB-SubCell"/>
</dbReference>
<keyword evidence="2" id="KW-0813">Transport</keyword>
<dbReference type="Gene3D" id="1.20.1250.20">
    <property type="entry name" value="MFS general substrate transporter like domains"/>
    <property type="match status" value="1"/>
</dbReference>
<feature type="transmembrane region" description="Helical" evidence="7">
    <location>
        <begin position="317"/>
        <end position="336"/>
    </location>
</feature>
<dbReference type="InterPro" id="IPR036259">
    <property type="entry name" value="MFS_trans_sf"/>
</dbReference>
<gene>
    <name evidence="9" type="ORF">FB465_0438</name>
</gene>
<dbReference type="PROSITE" id="PS50850">
    <property type="entry name" value="MFS"/>
    <property type="match status" value="1"/>
</dbReference>
<comment type="subcellular location">
    <subcellularLocation>
        <location evidence="1">Cell membrane</location>
        <topology evidence="1">Multi-pass membrane protein</topology>
    </subcellularLocation>
</comment>
<feature type="transmembrane region" description="Helical" evidence="7">
    <location>
        <begin position="293"/>
        <end position="311"/>
    </location>
</feature>
<evidence type="ECO:0000256" key="3">
    <source>
        <dbReference type="ARBA" id="ARBA00022475"/>
    </source>
</evidence>
<dbReference type="AlphaFoldDB" id="A0A561EIV0"/>
<sequence>MQESPQTASKAPAAERCRRDRAESVLAAVFLINSTGTALFLSVSTLYFTRVVGFSAARLGLGLSLAALLGLAAAVPAGAAVDRLGAGRMLILAHIWRAVAFCAYLLVHSFAAFVVTAALIAVADRAAPPASQALLAELVPASRRVSVLARLRVWENVGFTVGLAGSALAVWQGSVSAYRVLILGNAASFLIVAVLVATLSGSAVPERRPQGAFAALRTLAGSDRPYLYLTALNGVLALNASLFAIGVPLWILTWTPLPRWCVPAVMLLNTVLVVLCQVRAARGADTLRSHGRLLLRSGAALGLALVLLGLSQGASTLVCALLLLVSVAVLTFGEMWHSVGGWGVSLELAPEQARGRYLAVFGLGIGAQEVVGPAVAALLVAQGRAGLIVAAAVLLAAGAGADAVVRALPERAAPTPVEAAAESG</sequence>
<dbReference type="GO" id="GO:0022857">
    <property type="term" value="F:transmembrane transporter activity"/>
    <property type="evidence" value="ECO:0007669"/>
    <property type="project" value="InterPro"/>
</dbReference>